<dbReference type="Gene3D" id="3.40.190.10">
    <property type="entry name" value="Periplasmic binding protein-like II"/>
    <property type="match status" value="1"/>
</dbReference>
<organism evidence="6 7">
    <name type="scientific">Mycolicibacterium tokaiense</name>
    <dbReference type="NCBI Taxonomy" id="39695"/>
    <lineage>
        <taxon>Bacteria</taxon>
        <taxon>Bacillati</taxon>
        <taxon>Actinomycetota</taxon>
        <taxon>Actinomycetes</taxon>
        <taxon>Mycobacteriales</taxon>
        <taxon>Mycobacteriaceae</taxon>
        <taxon>Mycolicibacterium</taxon>
    </lineage>
</organism>
<dbReference type="InterPro" id="IPR039424">
    <property type="entry name" value="SBP_5"/>
</dbReference>
<feature type="region of interest" description="Disordered" evidence="4">
    <location>
        <begin position="510"/>
        <end position="591"/>
    </location>
</feature>
<keyword evidence="3" id="KW-0732">Signal</keyword>
<name>A0A378TBJ5_9MYCO</name>
<evidence type="ECO:0000259" key="5">
    <source>
        <dbReference type="Pfam" id="PF00496"/>
    </source>
</evidence>
<evidence type="ECO:0000256" key="3">
    <source>
        <dbReference type="ARBA" id="ARBA00022729"/>
    </source>
</evidence>
<dbReference type="GO" id="GO:1904680">
    <property type="term" value="F:peptide transmembrane transporter activity"/>
    <property type="evidence" value="ECO:0007669"/>
    <property type="project" value="TreeGrafter"/>
</dbReference>
<dbReference type="Proteomes" id="UP000254978">
    <property type="component" value="Unassembled WGS sequence"/>
</dbReference>
<evidence type="ECO:0000313" key="7">
    <source>
        <dbReference type="Proteomes" id="UP000254978"/>
    </source>
</evidence>
<dbReference type="PANTHER" id="PTHR30290:SF9">
    <property type="entry name" value="OLIGOPEPTIDE-BINDING PROTEIN APPA"/>
    <property type="match status" value="1"/>
</dbReference>
<evidence type="ECO:0000256" key="1">
    <source>
        <dbReference type="ARBA" id="ARBA00005695"/>
    </source>
</evidence>
<feature type="domain" description="Solute-binding protein family 5" evidence="5">
    <location>
        <begin position="76"/>
        <end position="426"/>
    </location>
</feature>
<dbReference type="Gene3D" id="3.10.105.10">
    <property type="entry name" value="Dipeptide-binding Protein, Domain 3"/>
    <property type="match status" value="1"/>
</dbReference>
<reference evidence="6 7" key="1">
    <citation type="submission" date="2018-06" db="EMBL/GenBank/DDBJ databases">
        <authorList>
            <consortium name="Pathogen Informatics"/>
            <person name="Doyle S."/>
        </authorList>
    </citation>
    <scope>NUCLEOTIDE SEQUENCE [LARGE SCALE GENOMIC DNA]</scope>
    <source>
        <strain evidence="6 7">NCTC10821</strain>
    </source>
</reference>
<dbReference type="SUPFAM" id="SSF53850">
    <property type="entry name" value="Periplasmic binding protein-like II"/>
    <property type="match status" value="1"/>
</dbReference>
<feature type="compositionally biased region" description="Basic residues" evidence="4">
    <location>
        <begin position="559"/>
        <end position="570"/>
    </location>
</feature>
<dbReference type="Pfam" id="PF00496">
    <property type="entry name" value="SBP_bac_5"/>
    <property type="match status" value="1"/>
</dbReference>
<proteinExistence type="inferred from homology"/>
<accession>A0A378TBJ5</accession>
<comment type="similarity">
    <text evidence="1">Belongs to the bacterial solute-binding protein 5 family.</text>
</comment>
<evidence type="ECO:0000256" key="4">
    <source>
        <dbReference type="SAM" id="MobiDB-lite"/>
    </source>
</evidence>
<dbReference type="EMBL" id="UGQT01000001">
    <property type="protein sequence ID" value="STZ57223.1"/>
    <property type="molecule type" value="Genomic_DNA"/>
</dbReference>
<keyword evidence="2" id="KW-0813">Transport</keyword>
<dbReference type="PROSITE" id="PS51257">
    <property type="entry name" value="PROKAR_LIPOPROTEIN"/>
    <property type="match status" value="1"/>
</dbReference>
<keyword evidence="7" id="KW-1185">Reference proteome</keyword>
<dbReference type="Gene3D" id="3.90.76.10">
    <property type="entry name" value="Dipeptide-binding Protein, Domain 1"/>
    <property type="match status" value="1"/>
</dbReference>
<dbReference type="AlphaFoldDB" id="A0A378TBJ5"/>
<evidence type="ECO:0000313" key="6">
    <source>
        <dbReference type="EMBL" id="STZ57223.1"/>
    </source>
</evidence>
<protein>
    <submittedName>
        <fullName evidence="6">Extracellular solute-binding protein</fullName>
    </submittedName>
</protein>
<dbReference type="PANTHER" id="PTHR30290">
    <property type="entry name" value="PERIPLASMIC BINDING COMPONENT OF ABC TRANSPORTER"/>
    <property type="match status" value="1"/>
</dbReference>
<sequence>MTSRWIGPALVTTLLIATGCAGPAADRQQPDQIILAEGQELGGYSPFVSYGELGVSPIYEGLLRPQADSDAQIPDLVPALAASAPEPVAPRRWRVALRDGVTFSDGSSLDSADVVATYAALKNPAVASDIATNVAPVTAVTADGPQAVIVEVNTDTDPSPYLLTGIVPSERVQDAPAADWTLNTEPVGTGPYRLDSLRPDQAVLVARDDYWGQRPQVTRLVYTYTPDDNTRAQRITTGEVDGANLPPKLVGSVESADVRTVAVKSADWRGVSFPAGLAFTADPQARLAMNLGVDRAAVIRDVLDGHGRPADTPIGDVYGPAYSPQASFAFDTGAATAVLDRAGWALGSDGVREKGGARAEFELLYNAADTLRRDLSVAFASAMQPLGIQVNPRGTSWDEIDTRFDTAAVLLGGGSTPYSIDSQVYDTLHTRLPDSSPYANPGNFTAPGLDKLLDRARESATGAGKDALYREIQTTYIAEPSHVFLAFLDHTYAYRDLGWNQSAPILEPHSHGVTWGRGGRWTPGPDDNRPKHVAAQSDRPGGPPARHSCRDRDPGGRRGVGRHVLRRRTVPVRPVGGVSGRQLPVRHPVPA</sequence>
<gene>
    <name evidence="6" type="primary">appA</name>
    <name evidence="6" type="ORF">NCTC10821_00721</name>
</gene>
<dbReference type="InterPro" id="IPR000914">
    <property type="entry name" value="SBP_5_dom"/>
</dbReference>
<dbReference type="GO" id="GO:0015833">
    <property type="term" value="P:peptide transport"/>
    <property type="evidence" value="ECO:0007669"/>
    <property type="project" value="TreeGrafter"/>
</dbReference>
<evidence type="ECO:0000256" key="2">
    <source>
        <dbReference type="ARBA" id="ARBA00022448"/>
    </source>
</evidence>